<evidence type="ECO:0000256" key="4">
    <source>
        <dbReference type="ARBA" id="ARBA00022519"/>
    </source>
</evidence>
<dbReference type="PANTHER" id="PTHR39342">
    <property type="entry name" value="UPF0283 MEMBRANE PROTEIN YCJF"/>
    <property type="match status" value="1"/>
</dbReference>
<evidence type="ECO:0000256" key="7">
    <source>
        <dbReference type="ARBA" id="ARBA00023136"/>
    </source>
</evidence>
<dbReference type="NCBIfam" id="TIGR01620">
    <property type="entry name" value="hyp_HI0043"/>
    <property type="match status" value="1"/>
</dbReference>
<evidence type="ECO:0000256" key="2">
    <source>
        <dbReference type="ARBA" id="ARBA00008255"/>
    </source>
</evidence>
<evidence type="ECO:0000313" key="10">
    <source>
        <dbReference type="Proteomes" id="UP000273022"/>
    </source>
</evidence>
<accession>A0A3A6TGT5</accession>
<evidence type="ECO:0000256" key="8">
    <source>
        <dbReference type="SAM" id="Phobius"/>
    </source>
</evidence>
<dbReference type="RefSeq" id="WP_121854166.1">
    <property type="nucleotide sequence ID" value="NZ_CP037952.1"/>
</dbReference>
<keyword evidence="5 8" id="KW-0812">Transmembrane</keyword>
<evidence type="ECO:0000313" key="9">
    <source>
        <dbReference type="EMBL" id="RJY11127.1"/>
    </source>
</evidence>
<dbReference type="InterPro" id="IPR021147">
    <property type="entry name" value="DUF697"/>
</dbReference>
<gene>
    <name evidence="9" type="ORF">D5R81_13500</name>
</gene>
<feature type="transmembrane region" description="Helical" evidence="8">
    <location>
        <begin position="217"/>
        <end position="236"/>
    </location>
</feature>
<dbReference type="Pfam" id="PF05128">
    <property type="entry name" value="DUF697"/>
    <property type="match status" value="1"/>
</dbReference>
<evidence type="ECO:0000256" key="5">
    <source>
        <dbReference type="ARBA" id="ARBA00022692"/>
    </source>
</evidence>
<name>A0A3A6TGT5_9GAMM</name>
<feature type="transmembrane region" description="Helical" evidence="8">
    <location>
        <begin position="105"/>
        <end position="126"/>
    </location>
</feature>
<keyword evidence="10" id="KW-1185">Reference proteome</keyword>
<keyword evidence="7 8" id="KW-0472">Membrane</keyword>
<comment type="caution">
    <text evidence="9">The sequence shown here is derived from an EMBL/GenBank/DDBJ whole genome shotgun (WGS) entry which is preliminary data.</text>
</comment>
<organism evidence="9 10">
    <name type="scientific">Parashewanella spongiae</name>
    <dbReference type="NCBI Taxonomy" id="342950"/>
    <lineage>
        <taxon>Bacteria</taxon>
        <taxon>Pseudomonadati</taxon>
        <taxon>Pseudomonadota</taxon>
        <taxon>Gammaproteobacteria</taxon>
        <taxon>Alteromonadales</taxon>
        <taxon>Shewanellaceae</taxon>
        <taxon>Parashewanella</taxon>
    </lineage>
</organism>
<keyword evidence="3" id="KW-1003">Cell membrane</keyword>
<dbReference type="OrthoDB" id="958025at2"/>
<evidence type="ECO:0000256" key="3">
    <source>
        <dbReference type="ARBA" id="ARBA00022475"/>
    </source>
</evidence>
<dbReference type="PANTHER" id="PTHR39342:SF1">
    <property type="entry name" value="UPF0283 MEMBRANE PROTEIN YCJF"/>
    <property type="match status" value="1"/>
</dbReference>
<evidence type="ECO:0000256" key="6">
    <source>
        <dbReference type="ARBA" id="ARBA00022989"/>
    </source>
</evidence>
<comment type="subcellular location">
    <subcellularLocation>
        <location evidence="1">Cell inner membrane</location>
        <topology evidence="1">Multi-pass membrane protein</topology>
    </subcellularLocation>
</comment>
<dbReference type="Proteomes" id="UP000273022">
    <property type="component" value="Unassembled WGS sequence"/>
</dbReference>
<reference evidence="9 10" key="1">
    <citation type="submission" date="2018-09" db="EMBL/GenBank/DDBJ databases">
        <title>Phylogeny of the Shewanellaceae, and recommendation for two new genera, Pseudoshewanella and Parashewanella.</title>
        <authorList>
            <person name="Wang G."/>
        </authorList>
    </citation>
    <scope>NUCLEOTIDE SEQUENCE [LARGE SCALE GENOMIC DNA]</scope>
    <source>
        <strain evidence="9 10">KCTC 22492</strain>
    </source>
</reference>
<comment type="similarity">
    <text evidence="2">Belongs to the UPF0283 family.</text>
</comment>
<keyword evidence="6 8" id="KW-1133">Transmembrane helix</keyword>
<proteinExistence type="inferred from homology"/>
<dbReference type="AlphaFoldDB" id="A0A3A6TGT5"/>
<dbReference type="EMBL" id="QYYH01000087">
    <property type="protein sequence ID" value="RJY11127.1"/>
    <property type="molecule type" value="Genomic_DNA"/>
</dbReference>
<feature type="transmembrane region" description="Helical" evidence="8">
    <location>
        <begin position="75"/>
        <end position="93"/>
    </location>
</feature>
<dbReference type="InterPro" id="IPR006507">
    <property type="entry name" value="UPF0283"/>
</dbReference>
<keyword evidence="4" id="KW-0997">Cell inner membrane</keyword>
<dbReference type="GO" id="GO:0005886">
    <property type="term" value="C:plasma membrane"/>
    <property type="evidence" value="ECO:0007669"/>
    <property type="project" value="UniProtKB-SubCell"/>
</dbReference>
<protein>
    <submittedName>
        <fullName evidence="9">TIGR01620 family protein</fullName>
    </submittedName>
</protein>
<evidence type="ECO:0000256" key="1">
    <source>
        <dbReference type="ARBA" id="ARBA00004429"/>
    </source>
</evidence>
<sequence length="351" mass="38810">MNNLDDMTDKLQGAREFKDVKYDDIESNEQPLKFAQDFSDEKFSESQLDKIFSVPNATSDLVSGSKIRKIESLSWLAKSALVALVVLLLTEVGTTLVDAWIQSPILFAVYSSAIGVISAWASLGIFREFNKLRQLKNIENQRRVAERISKSMQVGEADKVIASIDLKNVESMTLQRFQDSLSLELNDAEKLHLFDEIILKEQDEKAKKIVHKYAAESALLLAVSPFAMLDMALVLLRNQRMLTELAQCYGIDLGYASRVKLIKGIIGNVLFAGSAELLTDIGSQLLSLELTGRLSAKLGQGLAGGLLTARLGYQAMSLCRPISFSADNKPKLSGIHKSLLLELKILSNELK</sequence>